<evidence type="ECO:0000256" key="1">
    <source>
        <dbReference type="SAM" id="Phobius"/>
    </source>
</evidence>
<keyword evidence="5" id="KW-1185">Reference proteome</keyword>
<feature type="domain" description="LiaF transmembrane" evidence="3">
    <location>
        <begin position="4"/>
        <end position="118"/>
    </location>
</feature>
<reference evidence="4 5" key="1">
    <citation type="submission" date="2008-04" db="EMBL/GenBank/DDBJ databases">
        <title>Complete sequence of chromosome of Natranaerobius thermophilus JW/NM-WN-LF.</title>
        <authorList>
            <consortium name="US DOE Joint Genome Institute"/>
            <person name="Copeland A."/>
            <person name="Lucas S."/>
            <person name="Lapidus A."/>
            <person name="Glavina del Rio T."/>
            <person name="Dalin E."/>
            <person name="Tice H."/>
            <person name="Bruce D."/>
            <person name="Goodwin L."/>
            <person name="Pitluck S."/>
            <person name="Chertkov O."/>
            <person name="Brettin T."/>
            <person name="Detter J.C."/>
            <person name="Han C."/>
            <person name="Kuske C.R."/>
            <person name="Schmutz J."/>
            <person name="Larimer F."/>
            <person name="Land M."/>
            <person name="Hauser L."/>
            <person name="Kyrpides N."/>
            <person name="Lykidis A."/>
            <person name="Mesbah N.M."/>
            <person name="Wiegel J."/>
        </authorList>
    </citation>
    <scope>NUCLEOTIDE SEQUENCE [LARGE SCALE GENOMIC DNA]</scope>
    <source>
        <strain evidence="5">ATCC BAA-1301 / DSM 18059 / JW/NM-WN-LF</strain>
    </source>
</reference>
<dbReference type="EMBL" id="CP001034">
    <property type="protein sequence ID" value="ACB85648.1"/>
    <property type="molecule type" value="Genomic_DNA"/>
</dbReference>
<dbReference type="OrthoDB" id="3636235at2"/>
<dbReference type="KEGG" id="nth:Nther_2081"/>
<keyword evidence="1" id="KW-0472">Membrane</keyword>
<dbReference type="HOGENOM" id="CLU_074089_0_0_9"/>
<dbReference type="InterPro" id="IPR024425">
    <property type="entry name" value="LiaF-like_C"/>
</dbReference>
<gene>
    <name evidence="4" type="ordered locus">Nther_2081</name>
</gene>
<feature type="transmembrane region" description="Helical" evidence="1">
    <location>
        <begin position="33"/>
        <end position="58"/>
    </location>
</feature>
<proteinExistence type="predicted"/>
<dbReference type="STRING" id="457570.Nther_2081"/>
<feature type="transmembrane region" description="Helical" evidence="1">
    <location>
        <begin position="96"/>
        <end position="114"/>
    </location>
</feature>
<evidence type="ECO:0000259" key="2">
    <source>
        <dbReference type="Pfam" id="PF09922"/>
    </source>
</evidence>
<reference evidence="4 5" key="2">
    <citation type="journal article" date="2011" name="J. Bacteriol.">
        <title>Complete genome sequence of the anaerobic, halophilic alkalithermophile Natranaerobius thermophilus JW/NM-WN-LF.</title>
        <authorList>
            <person name="Zhao B."/>
            <person name="Mesbah N.M."/>
            <person name="Dalin E."/>
            <person name="Goodwin L."/>
            <person name="Nolan M."/>
            <person name="Pitluck S."/>
            <person name="Chertkov O."/>
            <person name="Brettin T.S."/>
            <person name="Han J."/>
            <person name="Larimer F.W."/>
            <person name="Land M.L."/>
            <person name="Hauser L."/>
            <person name="Kyrpides N."/>
            <person name="Wiegel J."/>
        </authorList>
    </citation>
    <scope>NUCLEOTIDE SEQUENCE [LARGE SCALE GENOMIC DNA]</scope>
    <source>
        <strain evidence="5">ATCC BAA-1301 / DSM 18059 / JW/NM-WN-LF</strain>
    </source>
</reference>
<feature type="transmembrane region" description="Helical" evidence="1">
    <location>
        <begin position="65"/>
        <end position="84"/>
    </location>
</feature>
<protein>
    <submittedName>
        <fullName evidence="4">Membrane protein-like protein</fullName>
    </submittedName>
</protein>
<name>B2A757_NATTJ</name>
<dbReference type="InParanoid" id="B2A757"/>
<dbReference type="Proteomes" id="UP000001683">
    <property type="component" value="Chromosome"/>
</dbReference>
<evidence type="ECO:0000259" key="3">
    <source>
        <dbReference type="Pfam" id="PF22570"/>
    </source>
</evidence>
<sequence length="266" mass="30040">MKQLLGTIIIVIGLVFLLDNLGIIEHELDSLLTLWPLLIVALGVKISIKGIFSAWVALMKRRIAFGKLIFGLIVIGIGMNFLSRTTGLFEFPMSDLWSWTWPVLIIYIGLKLIIDRDEWSHFSVSGDMFGNKFNHKRDFNEEFMNKSKTMVGDINWGKNPWKVGHKELKVGVSDADIDFTTAILEPGENVFVYKGWVGSVEMLVPRDIPVHVETFVKIGDMTIFDENNAGMSRPVIYTSPNYQDAERKLKIIVMLSVGEVGVYAVD</sequence>
<dbReference type="InterPro" id="IPR047793">
    <property type="entry name" value="LiaF_C"/>
</dbReference>
<dbReference type="Pfam" id="PF09922">
    <property type="entry name" value="LiaF-like_C"/>
    <property type="match status" value="1"/>
</dbReference>
<keyword evidence="1" id="KW-0812">Transmembrane</keyword>
<organism evidence="4 5">
    <name type="scientific">Natranaerobius thermophilus (strain ATCC BAA-1301 / DSM 18059 / JW/NM-WN-LF)</name>
    <dbReference type="NCBI Taxonomy" id="457570"/>
    <lineage>
        <taxon>Bacteria</taxon>
        <taxon>Bacillati</taxon>
        <taxon>Bacillota</taxon>
        <taxon>Clostridia</taxon>
        <taxon>Natranaerobiales</taxon>
        <taxon>Natranaerobiaceae</taxon>
        <taxon>Natranaerobius</taxon>
    </lineage>
</organism>
<evidence type="ECO:0000313" key="4">
    <source>
        <dbReference type="EMBL" id="ACB85648.1"/>
    </source>
</evidence>
<dbReference type="RefSeq" id="WP_012448504.1">
    <property type="nucleotide sequence ID" value="NC_010718.1"/>
</dbReference>
<keyword evidence="1" id="KW-1133">Transmembrane helix</keyword>
<evidence type="ECO:0000313" key="5">
    <source>
        <dbReference type="Proteomes" id="UP000001683"/>
    </source>
</evidence>
<dbReference type="eggNOG" id="COG4758">
    <property type="taxonomic scope" value="Bacteria"/>
</dbReference>
<dbReference type="NCBIfam" id="NF040535">
    <property type="entry name" value="LiaF_C_term"/>
    <property type="match status" value="1"/>
</dbReference>
<dbReference type="FunCoup" id="B2A757">
    <property type="interactions" value="93"/>
</dbReference>
<accession>B2A757</accession>
<dbReference type="Pfam" id="PF22570">
    <property type="entry name" value="LiaF-TM"/>
    <property type="match status" value="1"/>
</dbReference>
<feature type="domain" description="Cell wall-active antibiotics response LiaF-like C-terminal" evidence="2">
    <location>
        <begin position="150"/>
        <end position="262"/>
    </location>
</feature>
<dbReference type="InterPro" id="IPR054331">
    <property type="entry name" value="LiaF_TM"/>
</dbReference>
<dbReference type="AlphaFoldDB" id="B2A757"/>